<evidence type="ECO:0008006" key="4">
    <source>
        <dbReference type="Google" id="ProtNLM"/>
    </source>
</evidence>
<sequence length="379" mass="40112">MALSHNFDVKHLPRSFPFSESAMVRSLDIANLFRSFGGDPQRYHEFEAAEPALHEAPPPAASQPQPQPQPQIVPSAQGEAVVTVAEVASQAEPGALPSLSRELAQLHSSRQASQAVVALDQALSRALPPLANPVLALMSARGGTGKTVIAAGLAQTLSRSGQPVLLVELDSQNVLSSLLLQEASSTTGSIRAPLSVCLAVDDRLRLVPFGAADELDLQALEQALATDAQWLTRRLQALDVPADTLVILDCPTGSTPLSRQAMALATRILGVTTADATGYASLPRLERQWQRCSGQVTPLHLLNRVDPARPLSQDIAAIVAHSWGERLLGVLPESPDLEQALALGQGLASVQDAWARGLAELGEELLGDRRSPALHAARA</sequence>
<protein>
    <recommendedName>
        <fullName evidence="4">Cellulose synthase operon protein YhjQ</fullName>
    </recommendedName>
</protein>
<dbReference type="AlphaFoldDB" id="A0A2Z5A5L0"/>
<evidence type="ECO:0000313" key="3">
    <source>
        <dbReference type="Proteomes" id="UP000250579"/>
    </source>
</evidence>
<evidence type="ECO:0000313" key="2">
    <source>
        <dbReference type="EMBL" id="AXA65867.1"/>
    </source>
</evidence>
<feature type="compositionally biased region" description="Pro residues" evidence="1">
    <location>
        <begin position="56"/>
        <end position="71"/>
    </location>
</feature>
<dbReference type="EMBL" id="CP022198">
    <property type="protein sequence ID" value="AXA65867.1"/>
    <property type="molecule type" value="Genomic_DNA"/>
</dbReference>
<dbReference type="InterPro" id="IPR027417">
    <property type="entry name" value="P-loop_NTPase"/>
</dbReference>
<organism evidence="2 3">
    <name type="scientific">Pseudomonas oryzihabitans</name>
    <dbReference type="NCBI Taxonomy" id="47885"/>
    <lineage>
        <taxon>Bacteria</taxon>
        <taxon>Pseudomonadati</taxon>
        <taxon>Pseudomonadota</taxon>
        <taxon>Gammaproteobacteria</taxon>
        <taxon>Pseudomonadales</taxon>
        <taxon>Pseudomonadaceae</taxon>
        <taxon>Pseudomonas</taxon>
    </lineage>
</organism>
<dbReference type="PANTHER" id="PTHR13696:SF52">
    <property type="entry name" value="PARA FAMILY PROTEIN CT_582"/>
    <property type="match status" value="1"/>
</dbReference>
<dbReference type="PANTHER" id="PTHR13696">
    <property type="entry name" value="P-LOOP CONTAINING NUCLEOSIDE TRIPHOSPHATE HYDROLASE"/>
    <property type="match status" value="1"/>
</dbReference>
<dbReference type="Pfam" id="PF06564">
    <property type="entry name" value="CBP_BcsQ"/>
    <property type="match status" value="1"/>
</dbReference>
<dbReference type="Gene3D" id="3.40.50.300">
    <property type="entry name" value="P-loop containing nucleotide triphosphate hydrolases"/>
    <property type="match status" value="1"/>
</dbReference>
<gene>
    <name evidence="2" type="ORF">CE139_08580</name>
</gene>
<dbReference type="InterPro" id="IPR017746">
    <property type="entry name" value="Cellulose_synthase_operon_BcsQ"/>
</dbReference>
<reference evidence="2 3" key="1">
    <citation type="submission" date="2017-06" db="EMBL/GenBank/DDBJ databases">
        <title>Evolution towards high GC content and high-temperature stress adaptation in endophytic Pseudomonas oryzihabitans impacted its plant-growth promoting traits.</title>
        <authorList>
            <person name="Nascimento F.X."/>
        </authorList>
    </citation>
    <scope>NUCLEOTIDE SEQUENCE [LARGE SCALE GENOMIC DNA]</scope>
    <source>
        <strain evidence="2 3">MS8</strain>
    </source>
</reference>
<proteinExistence type="predicted"/>
<dbReference type="SUPFAM" id="SSF52540">
    <property type="entry name" value="P-loop containing nucleoside triphosphate hydrolases"/>
    <property type="match status" value="1"/>
</dbReference>
<evidence type="ECO:0000256" key="1">
    <source>
        <dbReference type="SAM" id="MobiDB-lite"/>
    </source>
</evidence>
<feature type="region of interest" description="Disordered" evidence="1">
    <location>
        <begin position="55"/>
        <end position="76"/>
    </location>
</feature>
<dbReference type="InterPro" id="IPR050678">
    <property type="entry name" value="DNA_Partitioning_ATPase"/>
</dbReference>
<name>A0A2Z5A5L0_9PSED</name>
<accession>A0A2Z5A5L0</accession>
<dbReference type="Proteomes" id="UP000250579">
    <property type="component" value="Chromosome"/>
</dbReference>